<name>A0A1F5MIW2_9BACT</name>
<dbReference type="EMBL" id="MFDO01000020">
    <property type="protein sequence ID" value="OGE65316.1"/>
    <property type="molecule type" value="Genomic_DNA"/>
</dbReference>
<feature type="compositionally biased region" description="Low complexity" evidence="1">
    <location>
        <begin position="611"/>
        <end position="626"/>
    </location>
</feature>
<comment type="caution">
    <text evidence="2">The sequence shown here is derived from an EMBL/GenBank/DDBJ whole genome shotgun (WGS) entry which is preliminary data.</text>
</comment>
<organism evidence="2 3">
    <name type="scientific">Candidatus Daviesbacteria bacterium RIFCSPLOWO2_01_FULL_40_24</name>
    <dbReference type="NCBI Taxonomy" id="1797787"/>
    <lineage>
        <taxon>Bacteria</taxon>
        <taxon>Candidatus Daviesiibacteriota</taxon>
    </lineage>
</organism>
<evidence type="ECO:0000313" key="3">
    <source>
        <dbReference type="Proteomes" id="UP000178017"/>
    </source>
</evidence>
<gene>
    <name evidence="2" type="ORF">A3B49_00440</name>
</gene>
<proteinExistence type="predicted"/>
<evidence type="ECO:0000313" key="2">
    <source>
        <dbReference type="EMBL" id="OGE65316.1"/>
    </source>
</evidence>
<evidence type="ECO:0000256" key="1">
    <source>
        <dbReference type="SAM" id="MobiDB-lite"/>
    </source>
</evidence>
<accession>A0A1F5MIW2</accession>
<reference evidence="2 3" key="1">
    <citation type="journal article" date="2016" name="Nat. Commun.">
        <title>Thousands of microbial genomes shed light on interconnected biogeochemical processes in an aquifer system.</title>
        <authorList>
            <person name="Anantharaman K."/>
            <person name="Brown C.T."/>
            <person name="Hug L.A."/>
            <person name="Sharon I."/>
            <person name="Castelle C.J."/>
            <person name="Probst A.J."/>
            <person name="Thomas B.C."/>
            <person name="Singh A."/>
            <person name="Wilkins M.J."/>
            <person name="Karaoz U."/>
            <person name="Brodie E.L."/>
            <person name="Williams K.H."/>
            <person name="Hubbard S.S."/>
            <person name="Banfield J.F."/>
        </authorList>
    </citation>
    <scope>NUCLEOTIDE SEQUENCE [LARGE SCALE GENOMIC DNA]</scope>
</reference>
<protein>
    <submittedName>
        <fullName evidence="2">Uncharacterized protein</fullName>
    </submittedName>
</protein>
<sequence length="672" mass="71650">MKIIFSKLSVLIFLFAVSLILIGASKVGAQEVSENLVKNYDVQFPISQLGGCTDYGECRSFCEDPLNAVACVQFAKQKGFYIEDPIVTKKEVVVGQAKKTLGCANESECKAFCEVPANYQKCESFARSNNLIGGRVILSPEKVLLEKAKQSLGCDSPQSCATYCSGADNYSKCSEFAKSVGLRGGEIRRGPGGCTSEETCKSFCSDPVNYSECSRNGGGSEVFRGPGGCTSEEACRSYCEQNPASCKVISIDPYGGPGIIDNPQKAAEEFKKYCQSSPERCESVAQSGNLFSNKDARLEFEKFCSANPESCGAKTYSRQTDGDRRTEYERICKEKPGDCGVGPGGYLIPGWKSGSGEEYADPREYCKKYPDRCPDEKRYADRYQPNTYYDPVQTCNQTQTCKWENGSCRCGEYNPASRPAGSSQSCTSPTSGCGINSYWDQGACSCRAAFNSTSYSSTNSMGRDQQEATCRAGNGSCDWSSGTCNCRGYQSPQSGSAGFNSGSGYTTPSRSQQEEACRAGGGTCTGWYNGACSCERNNSATTNNNNYTYTAPTGTAVDSGISRESQEAACRAGGGTCTGWYNGACSCINNNSGSTGSTTSQPAPTQPPTQPSTQPSTDQPSSNTPSMDPATACAQTSGCSWNGSACQCGSTQGINTSRGLLQILVDFLQPKP</sequence>
<feature type="region of interest" description="Disordered" evidence="1">
    <location>
        <begin position="596"/>
        <end position="629"/>
    </location>
</feature>
<dbReference type="Proteomes" id="UP000178017">
    <property type="component" value="Unassembled WGS sequence"/>
</dbReference>
<dbReference type="AlphaFoldDB" id="A0A1F5MIW2"/>